<dbReference type="AlphaFoldDB" id="A0A061S4C5"/>
<dbReference type="PANTHER" id="PTHR46082:SF6">
    <property type="entry name" value="AAA+ ATPASE DOMAIN-CONTAINING PROTEIN-RELATED"/>
    <property type="match status" value="1"/>
</dbReference>
<organism evidence="4">
    <name type="scientific">Tetraselmis sp. GSL018</name>
    <dbReference type="NCBI Taxonomy" id="582737"/>
    <lineage>
        <taxon>Eukaryota</taxon>
        <taxon>Viridiplantae</taxon>
        <taxon>Chlorophyta</taxon>
        <taxon>core chlorophytes</taxon>
        <taxon>Chlorodendrophyceae</taxon>
        <taxon>Chlorodendrales</taxon>
        <taxon>Chlorodendraceae</taxon>
        <taxon>Tetraselmis</taxon>
    </lineage>
</organism>
<feature type="compositionally biased region" description="Polar residues" evidence="2">
    <location>
        <begin position="109"/>
        <end position="129"/>
    </location>
</feature>
<accession>A0A061S4C5</accession>
<feature type="compositionally biased region" description="Basic and acidic residues" evidence="2">
    <location>
        <begin position="712"/>
        <end position="735"/>
    </location>
</feature>
<dbReference type="InterPro" id="IPR053137">
    <property type="entry name" value="NLR-like"/>
</dbReference>
<feature type="domain" description="MalT-like TPR region" evidence="3">
    <location>
        <begin position="413"/>
        <end position="640"/>
    </location>
</feature>
<feature type="region of interest" description="Disordered" evidence="2">
    <location>
        <begin position="712"/>
        <end position="749"/>
    </location>
</feature>
<evidence type="ECO:0000313" key="4">
    <source>
        <dbReference type="EMBL" id="JAC80032.1"/>
    </source>
</evidence>
<feature type="compositionally biased region" description="Low complexity" evidence="2">
    <location>
        <begin position="965"/>
        <end position="987"/>
    </location>
</feature>
<feature type="region of interest" description="Disordered" evidence="2">
    <location>
        <begin position="886"/>
        <end position="907"/>
    </location>
</feature>
<dbReference type="InterPro" id="IPR041617">
    <property type="entry name" value="TPR_MalT"/>
</dbReference>
<evidence type="ECO:0000256" key="2">
    <source>
        <dbReference type="SAM" id="MobiDB-lite"/>
    </source>
</evidence>
<protein>
    <submittedName>
        <fullName evidence="4">Tpr repeat-containing protein</fullName>
    </submittedName>
</protein>
<proteinExistence type="predicted"/>
<dbReference type="EMBL" id="GBEZ01005252">
    <property type="protein sequence ID" value="JAC80032.1"/>
    <property type="molecule type" value="Transcribed_RNA"/>
</dbReference>
<feature type="repeat" description="TPR" evidence="1">
    <location>
        <begin position="487"/>
        <end position="520"/>
    </location>
</feature>
<dbReference type="Pfam" id="PF13374">
    <property type="entry name" value="TPR_10"/>
    <property type="match status" value="1"/>
</dbReference>
<dbReference type="SUPFAM" id="SSF48452">
    <property type="entry name" value="TPR-like"/>
    <property type="match status" value="2"/>
</dbReference>
<dbReference type="Gene3D" id="1.25.40.10">
    <property type="entry name" value="Tetratricopeptide repeat domain"/>
    <property type="match status" value="3"/>
</dbReference>
<feature type="region of interest" description="Disordered" evidence="2">
    <location>
        <begin position="97"/>
        <end position="152"/>
    </location>
</feature>
<dbReference type="PANTHER" id="PTHR46082">
    <property type="entry name" value="ATP/GTP-BINDING PROTEIN-RELATED"/>
    <property type="match status" value="1"/>
</dbReference>
<keyword evidence="1" id="KW-0802">TPR repeat</keyword>
<sequence>MGASASSQATDVLCGAYAQAQNRTSIHKEGYKQILVSRQREKENRRNLEQALTAYTEASVGTEYDEQYVNNVKHRETLHKLKAQQRLIRILQEEVSNGRGKTHERDFPSNFTPSSTLSSEQTTKPSRPKQSYAEVGSASKISNRQGSQKDSKRLKNIGRAINVAQVAAHDHWSEFPPWKPPEQVARAQLQPPLPAELRGVTVRWLVQLFYHCCSVFPSDTFTVSDVVTQLVLPATAELDCPFASLPSVAAAVPSAVVCASPNRPFRELVYSVKRHFHRRLDSGLWLWFLCFSSEEWRSKDASMRLQAAVREVQEVLIVVDRTGTCFQEPDVLLHVTASLSGQWRGGAEDPGKLKLLTYGVQHEDARAVAAGMRSAGTSTSSDREGSPGDLGGLAAGGLANLAGGAPGGWAAFQSRLPRVLASAMASLSHFPAEDTTPAGGSLDAASNALVRGVILRSFGDLRGAEGLFHTVLAIRQARLGSDHVQVAHVLNSLANLLRARGKLEEAEPFYQRAFEIAERATGPSCASLIGPLYNWAEILRARGMFEEAEPLYRRCLRLDRHEGASAERAAVLCGLAELGKASGDYEAAEGALREALALVEADPSAAAPSPAAVLRSLASVLRLRGDNQGAAAACRACVQESGGGGSSERLAAAGSLRDLGDALAAAGDLRAAEDAFRRSMDALCGLCGPRDKRAALGKRRLARVLREKGDEREARELEEALREPCDPPPADESRKSQRGAQPSLSARLRAEEGRLAEAEELLRGALARMRERLGAAHPDAARAATELAQVLARRFKLTESKRLYRASLVALEQAPSIDSRAGVAEVATGLAAVLEELGLLREAEASLERALCLVEPEIGAEDPGLAPLLSGSVMLPCDAGQGGRVAAGQDRDPLLRPPPPQSLGGARTWLDSVTAGCAALGVGWCKGGCCAWDTANRGPCERATPGKDRRQRAMSLACHRHPRAHGPYSPSAAGSSGSAWRAAGAQGPRRRQGASSASRRRAVPARTAPRGPSGDWQRYCVSRATWTLRQACTRRLSESIRPRARRRILRRRCAGSRRSGSPRTDGTTRPARSARRSQPLRRLMVR</sequence>
<dbReference type="InterPro" id="IPR011990">
    <property type="entry name" value="TPR-like_helical_dom_sf"/>
</dbReference>
<dbReference type="PROSITE" id="PS50005">
    <property type="entry name" value="TPR"/>
    <property type="match status" value="1"/>
</dbReference>
<evidence type="ECO:0000259" key="3">
    <source>
        <dbReference type="Pfam" id="PF17874"/>
    </source>
</evidence>
<feature type="region of interest" description="Disordered" evidence="2">
    <location>
        <begin position="961"/>
        <end position="1015"/>
    </location>
</feature>
<name>A0A061S4C5_9CHLO</name>
<dbReference type="InterPro" id="IPR019734">
    <property type="entry name" value="TPR_rpt"/>
</dbReference>
<feature type="region of interest" description="Disordered" evidence="2">
    <location>
        <begin position="1047"/>
        <end position="1086"/>
    </location>
</feature>
<evidence type="ECO:0000256" key="1">
    <source>
        <dbReference type="PROSITE-ProRule" id="PRU00339"/>
    </source>
</evidence>
<feature type="compositionally biased region" description="Basic residues" evidence="2">
    <location>
        <begin position="988"/>
        <end position="1003"/>
    </location>
</feature>
<dbReference type="Pfam" id="PF17874">
    <property type="entry name" value="TPR_MalT"/>
    <property type="match status" value="1"/>
</dbReference>
<gene>
    <name evidence="4" type="ORF">TSPGSL018_11222</name>
</gene>
<feature type="compositionally biased region" description="Basic residues" evidence="2">
    <location>
        <begin position="1072"/>
        <end position="1086"/>
    </location>
</feature>
<dbReference type="SMART" id="SM00028">
    <property type="entry name" value="TPR"/>
    <property type="match status" value="6"/>
</dbReference>
<reference evidence="4" key="1">
    <citation type="submission" date="2014-05" db="EMBL/GenBank/DDBJ databases">
        <title>The transcriptome of the halophilic microalga Tetraselmis sp. GSL018 isolated from the Great Salt Lake, Utah.</title>
        <authorList>
            <person name="Jinkerson R.E."/>
            <person name="D'Adamo S."/>
            <person name="Posewitz M.C."/>
        </authorList>
    </citation>
    <scope>NUCLEOTIDE SEQUENCE</scope>
    <source>
        <strain evidence="4">GSL018</strain>
    </source>
</reference>